<feature type="compositionally biased region" description="Acidic residues" evidence="2">
    <location>
        <begin position="1"/>
        <end position="10"/>
    </location>
</feature>
<evidence type="ECO:0000256" key="1">
    <source>
        <dbReference type="ARBA" id="ARBA00023242"/>
    </source>
</evidence>
<dbReference type="Proteomes" id="UP000764110">
    <property type="component" value="Unassembled WGS sequence"/>
</dbReference>
<dbReference type="Pfam" id="PF11951">
    <property type="entry name" value="Fungal_trans_2"/>
    <property type="match status" value="1"/>
</dbReference>
<proteinExistence type="predicted"/>
<keyword evidence="4" id="KW-1185">Reference proteome</keyword>
<name>A0A9P8MKR0_9HYPO</name>
<dbReference type="PANTHER" id="PTHR37540:SF5">
    <property type="entry name" value="TRANSCRIPTION FACTOR DOMAIN-CONTAINING PROTEIN"/>
    <property type="match status" value="1"/>
</dbReference>
<evidence type="ECO:0000256" key="2">
    <source>
        <dbReference type="SAM" id="MobiDB-lite"/>
    </source>
</evidence>
<reference evidence="3 4" key="1">
    <citation type="submission" date="2020-07" db="EMBL/GenBank/DDBJ databases">
        <title>Metarhizium humberi genome.</title>
        <authorList>
            <person name="Lysoe E."/>
        </authorList>
    </citation>
    <scope>NUCLEOTIDE SEQUENCE [LARGE SCALE GENOMIC DNA]</scope>
    <source>
        <strain evidence="3 4">ESALQ1638</strain>
    </source>
</reference>
<dbReference type="PANTHER" id="PTHR37540">
    <property type="entry name" value="TRANSCRIPTION FACTOR (ACR-2), PUTATIVE-RELATED-RELATED"/>
    <property type="match status" value="1"/>
</dbReference>
<protein>
    <recommendedName>
        <fullName evidence="5">Tachykinin family protein</fullName>
    </recommendedName>
</protein>
<gene>
    <name evidence="3" type="ORF">MHUMG1_01261</name>
</gene>
<keyword evidence="1" id="KW-0539">Nucleus</keyword>
<feature type="compositionally biased region" description="Polar residues" evidence="2">
    <location>
        <begin position="14"/>
        <end position="27"/>
    </location>
</feature>
<feature type="region of interest" description="Disordered" evidence="2">
    <location>
        <begin position="1"/>
        <end position="129"/>
    </location>
</feature>
<accession>A0A9P8MKR0</accession>
<evidence type="ECO:0000313" key="3">
    <source>
        <dbReference type="EMBL" id="KAH0600265.1"/>
    </source>
</evidence>
<organism evidence="3 4">
    <name type="scientific">Metarhizium humberi</name>
    <dbReference type="NCBI Taxonomy" id="2596975"/>
    <lineage>
        <taxon>Eukaryota</taxon>
        <taxon>Fungi</taxon>
        <taxon>Dikarya</taxon>
        <taxon>Ascomycota</taxon>
        <taxon>Pezizomycotina</taxon>
        <taxon>Sordariomycetes</taxon>
        <taxon>Hypocreomycetidae</taxon>
        <taxon>Hypocreales</taxon>
        <taxon>Clavicipitaceae</taxon>
        <taxon>Metarhizium</taxon>
    </lineage>
</organism>
<dbReference type="EMBL" id="JACEFI010000002">
    <property type="protein sequence ID" value="KAH0600265.1"/>
    <property type="molecule type" value="Genomic_DNA"/>
</dbReference>
<comment type="caution">
    <text evidence="3">The sequence shown here is derived from an EMBL/GenBank/DDBJ whole genome shotgun (WGS) entry which is preliminary data.</text>
</comment>
<evidence type="ECO:0008006" key="5">
    <source>
        <dbReference type="Google" id="ProtNLM"/>
    </source>
</evidence>
<dbReference type="InterPro" id="IPR021858">
    <property type="entry name" value="Fun_TF"/>
</dbReference>
<dbReference type="AlphaFoldDB" id="A0A9P8MKR0"/>
<sequence length="537" mass="60550">MAQTENEDDEHSGTETTNFTFVTSQGQHGVRSHAMREYWKQRRRKLSEKKANEAGHKPYLPIRPRKKNSGHVAGASPSRSQSQSQSRSQSQSSSSASPGHSSPPSRTKRSPSGPRSKAKQPSVALGSIQSQALSGMNRALGSSRLDPFDKFPVKLAAQHHRLLHHWLSTYATMMFNDLPRSFNPMRDVWLPLDLSNAASFNAVMAHSAAHLARMQGFRTSAEALKFKAEAMRIVSVWMKDKHLALSDEVFAAVLRLLTYERYWGTEAEWRIHRDGLQRMIAARGGLAALQSNWRLGLVTSLTSLMAKPSWFDTSNQIKEIWNPSLSAALQPILNDSTSLHRIRCLWLLSFVQDIGNFMSSPSNKNGLTNRTCIQHAVVLIQTDMRQHESKKSRFEDCQEGEYRRLACLFFISVILQASMSRDTDTNTSQRSSEPELMHSDDVASLEKHLGEYRDFWHNSTQRLYTCLFQTFAVQSARASKTDYALNMANVLGSMSSEARHGVERTLIHLLCQDSTDSREIYEPEWTPDTLLSTLHGA</sequence>
<feature type="compositionally biased region" description="Low complexity" evidence="2">
    <location>
        <begin position="76"/>
        <end position="115"/>
    </location>
</feature>
<evidence type="ECO:0000313" key="4">
    <source>
        <dbReference type="Proteomes" id="UP000764110"/>
    </source>
</evidence>